<keyword evidence="5" id="KW-1133">Transmembrane helix</keyword>
<dbReference type="InterPro" id="IPR025846">
    <property type="entry name" value="TBL_N"/>
</dbReference>
<dbReference type="AlphaFoldDB" id="I3SPC8"/>
<dbReference type="GO" id="GO:0005794">
    <property type="term" value="C:Golgi apparatus"/>
    <property type="evidence" value="ECO:0007669"/>
    <property type="project" value="TreeGrafter"/>
</dbReference>
<dbReference type="GO" id="GO:0016413">
    <property type="term" value="F:O-acetyltransferase activity"/>
    <property type="evidence" value="ECO:0007669"/>
    <property type="project" value="InterPro"/>
</dbReference>
<feature type="signal peptide" evidence="7">
    <location>
        <begin position="1"/>
        <end position="29"/>
    </location>
</feature>
<accession>I3SPC8</accession>
<evidence type="ECO:0000256" key="5">
    <source>
        <dbReference type="ARBA" id="ARBA00022989"/>
    </source>
</evidence>
<evidence type="ECO:0000259" key="8">
    <source>
        <dbReference type="Pfam" id="PF13839"/>
    </source>
</evidence>
<evidence type="ECO:0000313" key="10">
    <source>
        <dbReference type="EMBL" id="AFK42120.1"/>
    </source>
</evidence>
<protein>
    <submittedName>
        <fullName evidence="10">Uncharacterized protein</fullName>
    </submittedName>
</protein>
<dbReference type="InterPro" id="IPR026057">
    <property type="entry name" value="TBL_C"/>
</dbReference>
<evidence type="ECO:0000259" key="9">
    <source>
        <dbReference type="Pfam" id="PF14416"/>
    </source>
</evidence>
<keyword evidence="3" id="KW-0812">Transmembrane</keyword>
<feature type="domain" description="Trichome birefringence-like N-terminal" evidence="9">
    <location>
        <begin position="42"/>
        <end position="96"/>
    </location>
</feature>
<dbReference type="PANTHER" id="PTHR32285">
    <property type="entry name" value="PROTEIN TRICHOME BIREFRINGENCE-LIKE 9-RELATED"/>
    <property type="match status" value="1"/>
</dbReference>
<evidence type="ECO:0000256" key="7">
    <source>
        <dbReference type="SAM" id="SignalP"/>
    </source>
</evidence>
<dbReference type="GO" id="GO:0016020">
    <property type="term" value="C:membrane"/>
    <property type="evidence" value="ECO:0007669"/>
    <property type="project" value="UniProtKB-SubCell"/>
</dbReference>
<dbReference type="EMBL" id="BT142326">
    <property type="protein sequence ID" value="AFK42120.1"/>
    <property type="molecule type" value="mRNA"/>
</dbReference>
<evidence type="ECO:0000256" key="2">
    <source>
        <dbReference type="ARBA" id="ARBA00007727"/>
    </source>
</evidence>
<evidence type="ECO:0000256" key="3">
    <source>
        <dbReference type="ARBA" id="ARBA00022692"/>
    </source>
</evidence>
<organism evidence="10">
    <name type="scientific">Lotus japonicus</name>
    <name type="common">Lotus corniculatus var. japonicus</name>
    <dbReference type="NCBI Taxonomy" id="34305"/>
    <lineage>
        <taxon>Eukaryota</taxon>
        <taxon>Viridiplantae</taxon>
        <taxon>Streptophyta</taxon>
        <taxon>Embryophyta</taxon>
        <taxon>Tracheophyta</taxon>
        <taxon>Spermatophyta</taxon>
        <taxon>Magnoliopsida</taxon>
        <taxon>eudicotyledons</taxon>
        <taxon>Gunneridae</taxon>
        <taxon>Pentapetalae</taxon>
        <taxon>rosids</taxon>
        <taxon>fabids</taxon>
        <taxon>Fabales</taxon>
        <taxon>Fabaceae</taxon>
        <taxon>Papilionoideae</taxon>
        <taxon>50 kb inversion clade</taxon>
        <taxon>NPAAA clade</taxon>
        <taxon>Hologalegina</taxon>
        <taxon>robinioid clade</taxon>
        <taxon>Loteae</taxon>
        <taxon>Lotus</taxon>
    </lineage>
</organism>
<evidence type="ECO:0000256" key="4">
    <source>
        <dbReference type="ARBA" id="ARBA00022968"/>
    </source>
</evidence>
<evidence type="ECO:0000256" key="6">
    <source>
        <dbReference type="ARBA" id="ARBA00023136"/>
    </source>
</evidence>
<feature type="chain" id="PRO_5003679445" evidence="7">
    <location>
        <begin position="30"/>
        <end position="355"/>
    </location>
</feature>
<dbReference type="InterPro" id="IPR029962">
    <property type="entry name" value="TBL"/>
</dbReference>
<reference evidence="10" key="1">
    <citation type="submission" date="2012-05" db="EMBL/GenBank/DDBJ databases">
        <authorList>
            <person name="Krishnakumar V."/>
            <person name="Cheung F."/>
            <person name="Xiao Y."/>
            <person name="Chan A."/>
            <person name="Moskal W.A."/>
            <person name="Town C.D."/>
        </authorList>
    </citation>
    <scope>NUCLEOTIDE SEQUENCE</scope>
</reference>
<proteinExistence type="evidence at transcript level"/>
<comment type="subcellular location">
    <subcellularLocation>
        <location evidence="1">Membrane</location>
        <topology evidence="1">Single-pass membrane protein</topology>
    </subcellularLocation>
</comment>
<keyword evidence="4" id="KW-0735">Signal-anchor</keyword>
<feature type="domain" description="Trichome birefringence-like C-terminal" evidence="8">
    <location>
        <begin position="97"/>
        <end position="350"/>
    </location>
</feature>
<comment type="similarity">
    <text evidence="2">Belongs to the PC-esterase family. TBL subfamily.</text>
</comment>
<evidence type="ECO:0000256" key="1">
    <source>
        <dbReference type="ARBA" id="ARBA00004167"/>
    </source>
</evidence>
<name>I3SPC8_LOTJA</name>
<dbReference type="PANTHER" id="PTHR32285:SF200">
    <property type="entry name" value="PMR5_CAS1P GDSL_SGNH-LIKE ACYL-ESTERASE FAMILY PROTEIN"/>
    <property type="match status" value="1"/>
</dbReference>
<sequence length="355" mass="40463">MALNFWSHLLPQAFAVLCAVASPLHQVQGNAFQINQLNQQKGCDFSLGRWIHDHASYPLYDATRDCPFIVQGFDCLKNGRPDKEYLKYRWKPSGCDLPRFDGVKFLERYKGKKIVFIGDSISDNMWQSLTCLLHIAVPKSNYTLRRPTKYLHVFSFPEYEASILWLKDGYLVDVIRHKEQGRILRLDSITSGNMWRGDVLIFNTYHWWVREGTSQTHFQVGNEIIKDMDPLEAYKIGLTTWSKWIDSNIDPSKTTVLFQGIAAAHSEGKSCLGQTQPEQGAKPPYPGVDIVRSVLSNMKTPVYLLDITLPSQLRIDGHPSVYTGRGTSFEDCSHWCRAGVPDTWNEILYAALLGN</sequence>
<keyword evidence="7" id="KW-0732">Signal</keyword>
<keyword evidence="6" id="KW-0472">Membrane</keyword>
<dbReference type="Pfam" id="PF14416">
    <property type="entry name" value="PMR5N"/>
    <property type="match status" value="1"/>
</dbReference>
<dbReference type="Pfam" id="PF13839">
    <property type="entry name" value="PC-Esterase"/>
    <property type="match status" value="1"/>
</dbReference>